<dbReference type="EMBL" id="BOQT01000007">
    <property type="protein sequence ID" value="GIN21153.1"/>
    <property type="molecule type" value="Genomic_DNA"/>
</dbReference>
<feature type="compositionally biased region" description="Low complexity" evidence="3">
    <location>
        <begin position="324"/>
        <end position="333"/>
    </location>
</feature>
<gene>
    <name evidence="2 5" type="primary">ku</name>
    <name evidence="5" type="ORF">J1TS3_22870</name>
</gene>
<sequence>MLKWEAWASSKITPRLNFSCVVFPNLFILPKVYMFIYGDDGQKLKKNIKTKGDHMHTMWKGSISFGLVNIPIKLHAATEDKDVKFRSLHNECHTPIKYEKVCPTCEKEIGVKDIVKGYEVTKGKFVVVEEDELNGLKEAVEEKAVEIIDFIKLEEIDPIYFNRSYYMSPDGGNKAYGLLRKALTDSEKAGLAKIIIRSKEQLAVIRVYQDTLIMETIHYPDEVRNAADVPNVPSEDNVTKKEIDTAILLIDQLTTTFDPEKYKDEYRTKVLELIEAKRTGKDLVTVKEKEPAVQMTDLMAALQASIDRTKPKTKRPAKGKKTASKTSAAGGKK</sequence>
<reference evidence="5 6" key="1">
    <citation type="submission" date="2021-03" db="EMBL/GenBank/DDBJ databases">
        <title>Antimicrobial resistance genes in bacteria isolated from Japanese honey, and their potential for conferring macrolide and lincosamide resistance in the American foulbrood pathogen Paenibacillus larvae.</title>
        <authorList>
            <person name="Okamoto M."/>
            <person name="Kumagai M."/>
            <person name="Kanamori H."/>
            <person name="Takamatsu D."/>
        </authorList>
    </citation>
    <scope>NUCLEOTIDE SEQUENCE [LARGE SCALE GENOMIC DNA]</scope>
    <source>
        <strain evidence="5 6">J1TS3</strain>
    </source>
</reference>
<feature type="compositionally biased region" description="Basic residues" evidence="3">
    <location>
        <begin position="311"/>
        <end position="323"/>
    </location>
</feature>
<dbReference type="Gene3D" id="2.40.290.10">
    <property type="match status" value="1"/>
</dbReference>
<dbReference type="PANTHER" id="PTHR41251:SF1">
    <property type="entry name" value="NON-HOMOLOGOUS END JOINING PROTEIN KU"/>
    <property type="match status" value="1"/>
</dbReference>
<dbReference type="Proteomes" id="UP000680279">
    <property type="component" value="Unassembled WGS sequence"/>
</dbReference>
<keyword evidence="2" id="KW-0233">DNA recombination</keyword>
<dbReference type="InterPro" id="IPR016194">
    <property type="entry name" value="SPOC-like_C_dom_sf"/>
</dbReference>
<keyword evidence="2" id="KW-0234">DNA repair</keyword>
<protein>
    <recommendedName>
        <fullName evidence="2">Non-homologous end joining protein Ku</fullName>
    </recommendedName>
</protein>
<dbReference type="PIRSF" id="PIRSF006493">
    <property type="entry name" value="Prok_Ku"/>
    <property type="match status" value="1"/>
</dbReference>
<evidence type="ECO:0000313" key="5">
    <source>
        <dbReference type="EMBL" id="GIN21153.1"/>
    </source>
</evidence>
<evidence type="ECO:0000259" key="4">
    <source>
        <dbReference type="SMART" id="SM00559"/>
    </source>
</evidence>
<name>A0ABQ4K7M2_9BACI</name>
<dbReference type="SMART" id="SM00559">
    <property type="entry name" value="Ku78"/>
    <property type="match status" value="1"/>
</dbReference>
<evidence type="ECO:0000313" key="6">
    <source>
        <dbReference type="Proteomes" id="UP000680279"/>
    </source>
</evidence>
<comment type="caution">
    <text evidence="5">The sequence shown here is derived from an EMBL/GenBank/DDBJ whole genome shotgun (WGS) entry which is preliminary data.</text>
</comment>
<comment type="function">
    <text evidence="2">With LigD forms a non-homologous end joining (NHEJ) DNA repair enzyme, which repairs dsDNA breaks with reduced fidelity. Binds linear dsDNA with 5'- and 3'- overhangs but not closed circular dsDNA nor ssDNA. Recruits and stimulates the ligase activity of LigD.</text>
</comment>
<evidence type="ECO:0000256" key="1">
    <source>
        <dbReference type="ARBA" id="ARBA00023125"/>
    </source>
</evidence>
<comment type="similarity">
    <text evidence="2">Belongs to the prokaryotic Ku family.</text>
</comment>
<dbReference type="CDD" id="cd00789">
    <property type="entry name" value="KU_like"/>
    <property type="match status" value="1"/>
</dbReference>
<dbReference type="InterPro" id="IPR009187">
    <property type="entry name" value="Prok_Ku"/>
</dbReference>
<comment type="subunit">
    <text evidence="2">Homodimer. Interacts with LigD.</text>
</comment>
<evidence type="ECO:0000256" key="3">
    <source>
        <dbReference type="SAM" id="MobiDB-lite"/>
    </source>
</evidence>
<evidence type="ECO:0000256" key="2">
    <source>
        <dbReference type="HAMAP-Rule" id="MF_01875"/>
    </source>
</evidence>
<dbReference type="Pfam" id="PF02735">
    <property type="entry name" value="Ku"/>
    <property type="match status" value="1"/>
</dbReference>
<dbReference type="InterPro" id="IPR006164">
    <property type="entry name" value="DNA_bd_Ku70/Ku80"/>
</dbReference>
<organism evidence="5 6">
    <name type="scientific">Siminovitchia fordii</name>
    <dbReference type="NCBI Taxonomy" id="254759"/>
    <lineage>
        <taxon>Bacteria</taxon>
        <taxon>Bacillati</taxon>
        <taxon>Bacillota</taxon>
        <taxon>Bacilli</taxon>
        <taxon>Bacillales</taxon>
        <taxon>Bacillaceae</taxon>
        <taxon>Siminovitchia</taxon>
    </lineage>
</organism>
<feature type="domain" description="Ku" evidence="4">
    <location>
        <begin position="106"/>
        <end position="234"/>
    </location>
</feature>
<dbReference type="PANTHER" id="PTHR41251">
    <property type="entry name" value="NON-HOMOLOGOUS END JOINING PROTEIN KU"/>
    <property type="match status" value="1"/>
</dbReference>
<dbReference type="NCBIfam" id="TIGR02772">
    <property type="entry name" value="Ku_bact"/>
    <property type="match status" value="1"/>
</dbReference>
<accession>A0ABQ4K7M2</accession>
<keyword evidence="2" id="KW-0227">DNA damage</keyword>
<keyword evidence="1 2" id="KW-0238">DNA-binding</keyword>
<proteinExistence type="inferred from homology"/>
<dbReference type="HAMAP" id="MF_01875">
    <property type="entry name" value="Prokaryotic_Ku"/>
    <property type="match status" value="1"/>
</dbReference>
<dbReference type="SUPFAM" id="SSF100939">
    <property type="entry name" value="SPOC domain-like"/>
    <property type="match status" value="1"/>
</dbReference>
<feature type="region of interest" description="Disordered" evidence="3">
    <location>
        <begin position="303"/>
        <end position="333"/>
    </location>
</feature>
<keyword evidence="6" id="KW-1185">Reference proteome</keyword>